<proteinExistence type="evidence at transcript level"/>
<feature type="compositionally biased region" description="Polar residues" evidence="3">
    <location>
        <begin position="630"/>
        <end position="649"/>
    </location>
</feature>
<protein>
    <submittedName>
        <fullName evidence="5">Transcription factor LHW-like isoform X1</fullName>
    </submittedName>
</protein>
<dbReference type="Pfam" id="PF23176">
    <property type="entry name" value="bHLH_LHW"/>
    <property type="match status" value="1"/>
</dbReference>
<dbReference type="PROSITE" id="PS50888">
    <property type="entry name" value="BHLH"/>
    <property type="match status" value="1"/>
</dbReference>
<dbReference type="EMBL" id="MK307534">
    <property type="protein sequence ID" value="QDH08924.1"/>
    <property type="molecule type" value="mRNA"/>
</dbReference>
<dbReference type="InterPro" id="IPR025610">
    <property type="entry name" value="MYC/MYB_N"/>
</dbReference>
<dbReference type="PANTHER" id="PTHR46196:SF4">
    <property type="entry name" value="TRANSCRIPTION FACTOR LHW"/>
    <property type="match status" value="1"/>
</dbReference>
<keyword evidence="1" id="KW-0805">Transcription regulation</keyword>
<evidence type="ECO:0000256" key="3">
    <source>
        <dbReference type="SAM" id="MobiDB-lite"/>
    </source>
</evidence>
<dbReference type="GO" id="GO:0046983">
    <property type="term" value="F:protein dimerization activity"/>
    <property type="evidence" value="ECO:0007669"/>
    <property type="project" value="InterPro"/>
</dbReference>
<evidence type="ECO:0000313" key="5">
    <source>
        <dbReference type="EMBL" id="QDH08924.1"/>
    </source>
</evidence>
<accession>A0A513X4R3</accession>
<evidence type="ECO:0000256" key="1">
    <source>
        <dbReference type="ARBA" id="ARBA00023015"/>
    </source>
</evidence>
<evidence type="ECO:0000259" key="4">
    <source>
        <dbReference type="PROSITE" id="PS50888"/>
    </source>
</evidence>
<reference evidence="5" key="1">
    <citation type="journal article" date="2015" name="PLoS ONE">
        <title>Transcriptome Characterization of Cymbidium sinense 'Dharma' Using 454 Pyrosequencing and Its Application in the Identification of Genes Associated with Leaf Color Variation.</title>
        <authorList>
            <person name="Zhu G."/>
            <person name="Yang F."/>
            <person name="Shi S."/>
            <person name="Li D."/>
            <person name="Wang Z."/>
            <person name="Liu H."/>
            <person name="Huang D."/>
            <person name="Wang C."/>
        </authorList>
    </citation>
    <scope>NUCLEOTIDE SEQUENCE</scope>
</reference>
<feature type="domain" description="BHLH" evidence="4">
    <location>
        <begin position="700"/>
        <end position="749"/>
    </location>
</feature>
<evidence type="ECO:0000256" key="2">
    <source>
        <dbReference type="ARBA" id="ARBA00023163"/>
    </source>
</evidence>
<dbReference type="PANTHER" id="PTHR46196">
    <property type="entry name" value="TRANSCRIPTION FACTOR BHLH155-LIKE ISOFORM X1-RELATED"/>
    <property type="match status" value="1"/>
</dbReference>
<sequence length="911" mass="100152">MGFEVREALRRLCVEIGWSYAVFWRAIGSPTPKHLVWEDGHWFGKSQLSGCVDVNPHVNLSAEFQRRGEGNIDELVRKSMSSQVHVIGDGIVGRAASIGNHQWILRDVAIDRDPIILHLAELKSQFLLGIQTIVVIPVLPYGVVQFGSSMRVMENNLFVNHVKSSFMKLLCEPGSHFVVQEALCRNSLQHASISSAVSDFQFRDDCSNIDRSLARRCNHQLSISSASRSLSQTSSSLSIRCHENLSEVDAERQSTKKIVSGSSRPVAESCRPMIHPVGNSVSHLNNRLKNGMVEAQLISHRDVMPTENEMTLVTGNLSFMEEKLSACGSRTQEPVIGNKASVENTFRELDTNFLYPKFATFESANGHGRFTSTPACTKEITRNAFCNISGANSQGVTWNINTSIGNQGNLMHPLLNNSSINECQGMSYSGHLKQKHDLPLPYGFSSKSFYGRVQECGLGSSSTVGGSLGTESANSYLNHSPNNEIVQRRGVEIDSDLFHLPNEKSSNFLPLACSGDDLFDVLGLYGGLDRGLADQQLTVDVTSCNTQLNHPSIFYSVNNDLSSTDIFSESNTDQLLDAVVSKINPGARQCFDENISYMTSTSKVSGSSIFCGSLSNDGSGSSGKKPGEYVSSSMLTSNAETAASTSVRSAESMDETKRSDSYKSQIYLWAESGQSMKSDKLFDSHVERVDEVNKVNRKRPRAGETPRPRPKDRQLIMDRVKELREIVPNGAKCSIDALLEKTIKHMLFLQSVAKHADKLRDSGEPKIISKDGGVLLNDNFQGGATWAFEVGAQPMTCPIIVEDLNPPREMLVEMLCEERGVFLEIADLIRGLGLTILKGVMEARKNKVWARFAVEANRDVTRMEIFLSLVRSLEPTIGGGASPYSVHNSNIPNKIFNPSCVPVTGISDPFQ</sequence>
<feature type="region of interest" description="Disordered" evidence="3">
    <location>
        <begin position="615"/>
        <end position="656"/>
    </location>
</feature>
<dbReference type="Pfam" id="PF14215">
    <property type="entry name" value="bHLH-MYC_N"/>
    <property type="match status" value="1"/>
</dbReference>
<keyword evidence="2" id="KW-0804">Transcription</keyword>
<dbReference type="InterPro" id="IPR011598">
    <property type="entry name" value="bHLH_dom"/>
</dbReference>
<organism evidence="5">
    <name type="scientific">Cymbidium sinense</name>
    <dbReference type="NCBI Taxonomy" id="112615"/>
    <lineage>
        <taxon>Eukaryota</taxon>
        <taxon>Viridiplantae</taxon>
        <taxon>Streptophyta</taxon>
        <taxon>Embryophyta</taxon>
        <taxon>Tracheophyta</taxon>
        <taxon>Spermatophyta</taxon>
        <taxon>Magnoliopsida</taxon>
        <taxon>Liliopsida</taxon>
        <taxon>Asparagales</taxon>
        <taxon>Orchidaceae</taxon>
        <taxon>Epidendroideae</taxon>
        <taxon>Cymbidieae</taxon>
        <taxon>Cymbidiinae</taxon>
        <taxon>Cymbidium</taxon>
    </lineage>
</organism>
<dbReference type="AlphaFoldDB" id="A0A513X4R3"/>
<dbReference type="InterPro" id="IPR043561">
    <property type="entry name" value="LHW-like"/>
</dbReference>
<dbReference type="GO" id="GO:0003700">
    <property type="term" value="F:DNA-binding transcription factor activity"/>
    <property type="evidence" value="ECO:0007669"/>
    <property type="project" value="InterPro"/>
</dbReference>
<name>A0A513X4R3_9ASPA</name>
<feature type="compositionally biased region" description="Low complexity" evidence="3">
    <location>
        <begin position="615"/>
        <end position="624"/>
    </location>
</feature>
<dbReference type="CDD" id="cd18915">
    <property type="entry name" value="bHLH_AtLHW_like"/>
    <property type="match status" value="1"/>
</dbReference>